<dbReference type="GO" id="GO:0008310">
    <property type="term" value="F:single-stranded DNA 3'-5' DNA exonuclease activity"/>
    <property type="evidence" value="ECO:0007669"/>
    <property type="project" value="TreeGrafter"/>
</dbReference>
<evidence type="ECO:0000313" key="6">
    <source>
        <dbReference type="Proteomes" id="UP000318571"/>
    </source>
</evidence>
<organism evidence="5 6">
    <name type="scientific">Tigriopus californicus</name>
    <name type="common">Marine copepod</name>
    <dbReference type="NCBI Taxonomy" id="6832"/>
    <lineage>
        <taxon>Eukaryota</taxon>
        <taxon>Metazoa</taxon>
        <taxon>Ecdysozoa</taxon>
        <taxon>Arthropoda</taxon>
        <taxon>Crustacea</taxon>
        <taxon>Multicrustacea</taxon>
        <taxon>Hexanauplia</taxon>
        <taxon>Copepoda</taxon>
        <taxon>Harpacticoida</taxon>
        <taxon>Harpacticidae</taxon>
        <taxon>Tigriopus</taxon>
    </lineage>
</organism>
<evidence type="ECO:0000259" key="4">
    <source>
        <dbReference type="Pfam" id="PF24903"/>
    </source>
</evidence>
<dbReference type="GO" id="GO:0000712">
    <property type="term" value="P:resolution of meiotic recombination intermediates"/>
    <property type="evidence" value="ECO:0007669"/>
    <property type="project" value="TreeGrafter"/>
</dbReference>
<gene>
    <name evidence="5" type="ORF">TCAL_01921</name>
</gene>
<dbReference type="Pfam" id="PF24903">
    <property type="entry name" value="OB_MEIOB_N"/>
    <property type="match status" value="1"/>
</dbReference>
<name>A0A553P826_TIGCA</name>
<proteinExistence type="inferred from homology"/>
<evidence type="ECO:0000313" key="5">
    <source>
        <dbReference type="EMBL" id="TRY73827.1"/>
    </source>
</evidence>
<dbReference type="AlphaFoldDB" id="A0A553P826"/>
<feature type="domain" description="MEIOB-like N-terminal" evidence="4">
    <location>
        <begin position="9"/>
        <end position="139"/>
    </location>
</feature>
<keyword evidence="2" id="KW-0469">Meiosis</keyword>
<sequence length="469" mass="52844">MPGRTLLRRIRIGALQQGDEGVLVVGVIIAKRQSRSFAGKDGHTRFVAEMTIRDSPQDWINVTLWMANEVLAEALDANYHVGDVVEIAQPKVQLKESEPKFSPTVSSPFQLTFSDPPSSIMKHPERRPDLQRLLQVPTKSLAYFCTLADIHTNPHIQAGNEVDLLGAIRAVGPTRKFKTKGRPEAKEREVREIRLFDQLSSNLILKLWDFEWIHMADDWTPTQDILFLADVRVDKDDFRQCKVVTATSRTIIAINPNIEEAKHLATYARHANFSLGAQVERSVSTIDYQTIRKVSNIVTLQDLTNTGGISGESDFPSIVFGYITKMDLDGDVGKIVHLRCSECHSIIPVATKLCSNIDCQAFNDHNFVQRQTPKWNLKMDVSDSTGTLENCRVDGDAATRLVGKIEEFVDLSEADKTSLKWRHFIQPVKLWLVILLPNMDRARSSTVILNWNPVTLDEFAKDTPIPPIQ</sequence>
<accession>A0A553P826</accession>
<dbReference type="Proteomes" id="UP000318571">
    <property type="component" value="Chromosome 3"/>
</dbReference>
<dbReference type="PANTHER" id="PTHR21166">
    <property type="entry name" value="CELL DIVISION CONTROL PROTEIN 24 OB DOMAIN-CONTAINING PROTEIN-RELATED"/>
    <property type="match status" value="1"/>
</dbReference>
<evidence type="ECO:0000256" key="1">
    <source>
        <dbReference type="ARBA" id="ARBA00023125"/>
    </source>
</evidence>
<dbReference type="EMBL" id="VCGU01000007">
    <property type="protein sequence ID" value="TRY73827.1"/>
    <property type="molecule type" value="Genomic_DNA"/>
</dbReference>
<dbReference type="PANTHER" id="PTHR21166:SF2">
    <property type="entry name" value="CELL DIVISION CONTROL PROTEIN 24 OB DOMAIN-CONTAINING PROTEIN-RELATED"/>
    <property type="match status" value="1"/>
</dbReference>
<dbReference type="GO" id="GO:0003697">
    <property type="term" value="F:single-stranded DNA binding"/>
    <property type="evidence" value="ECO:0007669"/>
    <property type="project" value="TreeGrafter"/>
</dbReference>
<keyword evidence="1" id="KW-0238">DNA-binding</keyword>
<reference evidence="5 6" key="1">
    <citation type="journal article" date="2018" name="Nat. Ecol. Evol.">
        <title>Genomic signatures of mitonuclear coevolution across populations of Tigriopus californicus.</title>
        <authorList>
            <person name="Barreto F.S."/>
            <person name="Watson E.T."/>
            <person name="Lima T.G."/>
            <person name="Willett C.S."/>
            <person name="Edmands S."/>
            <person name="Li W."/>
            <person name="Burton R.S."/>
        </authorList>
    </citation>
    <scope>NUCLEOTIDE SEQUENCE [LARGE SCALE GENOMIC DNA]</scope>
    <source>
        <strain evidence="5 6">San Diego</strain>
    </source>
</reference>
<comment type="similarity">
    <text evidence="3">Belongs to the MEIOB family.</text>
</comment>
<dbReference type="SUPFAM" id="SSF50249">
    <property type="entry name" value="Nucleic acid-binding proteins"/>
    <property type="match status" value="2"/>
</dbReference>
<evidence type="ECO:0000256" key="2">
    <source>
        <dbReference type="ARBA" id="ARBA00023254"/>
    </source>
</evidence>
<protein>
    <recommendedName>
        <fullName evidence="4">MEIOB-like N-terminal domain-containing protein</fullName>
    </recommendedName>
</protein>
<dbReference type="OrthoDB" id="9937820at2759"/>
<evidence type="ECO:0000256" key="3">
    <source>
        <dbReference type="ARBA" id="ARBA00038329"/>
    </source>
</evidence>
<dbReference type="InterPro" id="IPR056880">
    <property type="entry name" value="OB_MEIOB_N"/>
</dbReference>
<dbReference type="STRING" id="6832.A0A553P826"/>
<dbReference type="OMA" id="IYLKFVV"/>
<dbReference type="Gene3D" id="2.40.50.140">
    <property type="entry name" value="Nucleic acid-binding proteins"/>
    <property type="match status" value="2"/>
</dbReference>
<keyword evidence="6" id="KW-1185">Reference proteome</keyword>
<dbReference type="InterPro" id="IPR052469">
    <property type="entry name" value="MEIOB"/>
</dbReference>
<comment type="caution">
    <text evidence="5">The sequence shown here is derived from an EMBL/GenBank/DDBJ whole genome shotgun (WGS) entry which is preliminary data.</text>
</comment>
<dbReference type="InterPro" id="IPR012340">
    <property type="entry name" value="NA-bd_OB-fold"/>
</dbReference>